<keyword evidence="2" id="KW-1185">Reference proteome</keyword>
<organism evidence="1 2">
    <name type="scientific">Aspergillus novoparasiticus</name>
    <dbReference type="NCBI Taxonomy" id="986946"/>
    <lineage>
        <taxon>Eukaryota</taxon>
        <taxon>Fungi</taxon>
        <taxon>Dikarya</taxon>
        <taxon>Ascomycota</taxon>
        <taxon>Pezizomycotina</taxon>
        <taxon>Eurotiomycetes</taxon>
        <taxon>Eurotiomycetidae</taxon>
        <taxon>Eurotiales</taxon>
        <taxon>Aspergillaceae</taxon>
        <taxon>Aspergillus</taxon>
        <taxon>Aspergillus subgen. Circumdati</taxon>
    </lineage>
</organism>
<accession>A0A5N6F2L6</accession>
<dbReference type="EMBL" id="ML733408">
    <property type="protein sequence ID" value="KAB8223004.1"/>
    <property type="molecule type" value="Genomic_DNA"/>
</dbReference>
<proteinExistence type="predicted"/>
<dbReference type="Proteomes" id="UP000326799">
    <property type="component" value="Unassembled WGS sequence"/>
</dbReference>
<protein>
    <submittedName>
        <fullName evidence="1">Uncharacterized protein</fullName>
    </submittedName>
</protein>
<gene>
    <name evidence="1" type="ORF">BDV33DRAFT_200849</name>
</gene>
<evidence type="ECO:0000313" key="2">
    <source>
        <dbReference type="Proteomes" id="UP000326799"/>
    </source>
</evidence>
<evidence type="ECO:0000313" key="1">
    <source>
        <dbReference type="EMBL" id="KAB8223004.1"/>
    </source>
</evidence>
<dbReference type="AlphaFoldDB" id="A0A5N6F2L6"/>
<reference evidence="1 2" key="1">
    <citation type="submission" date="2019-04" db="EMBL/GenBank/DDBJ databases">
        <title>Fungal friends and foes A comparative genomics study of 23 Aspergillus species from section Flavi.</title>
        <authorList>
            <consortium name="DOE Joint Genome Institute"/>
            <person name="Kjaerbolling I."/>
            <person name="Vesth T.C."/>
            <person name="Frisvad J.C."/>
            <person name="Nybo J.L."/>
            <person name="Theobald S."/>
            <person name="Kildgaard S."/>
            <person name="Petersen T.I."/>
            <person name="Kuo A."/>
            <person name="Sato A."/>
            <person name="Lyhne E.K."/>
            <person name="Kogle M.E."/>
            <person name="Wiebenga A."/>
            <person name="Kun R.S."/>
            <person name="Lubbers R.J."/>
            <person name="Makela M.R."/>
            <person name="Barry K."/>
            <person name="Chovatia M."/>
            <person name="Clum A."/>
            <person name="Daum C."/>
            <person name="Haridas S."/>
            <person name="He G."/>
            <person name="LaButti K."/>
            <person name="Lipzen A."/>
            <person name="Mondo S."/>
            <person name="Pangilinan J."/>
            <person name="Riley R."/>
            <person name="Salamov A."/>
            <person name="Simmons B.A."/>
            <person name="Magnuson J.K."/>
            <person name="Henrissat B."/>
            <person name="Mortensen U.H."/>
            <person name="Larsen T.O."/>
            <person name="De vries R.P."/>
            <person name="Grigoriev I.V."/>
            <person name="Machida M."/>
            <person name="Baker S.E."/>
            <person name="Andersen M.R."/>
        </authorList>
    </citation>
    <scope>NUCLEOTIDE SEQUENCE [LARGE SCALE GENOMIC DNA]</scope>
    <source>
        <strain evidence="1 2">CBS 126849</strain>
    </source>
</reference>
<name>A0A5N6F2L6_9EURO</name>
<sequence>MAPLRGQQALPIPAAAGRVLTSRAWDRSGMFGHRAFLSRLVEGTDEARGRQRRMARLINYFEPSAVSKYRRAPVPHPRDQYSMVEGLHFLQLLDRKYAKMQYYGGYRNNNSQDFWEKLSWLVDMGACTDASISLPIFLYYHEVQSALPFVSHTALRSGLHSMLMSI</sequence>